<feature type="domain" description="Fumarate lyase N-terminal" evidence="1">
    <location>
        <begin position="28"/>
        <end position="292"/>
    </location>
</feature>
<proteinExistence type="predicted"/>
<dbReference type="InterPro" id="IPR022761">
    <property type="entry name" value="Fumarate_lyase_N"/>
</dbReference>
<keyword evidence="2" id="KW-0456">Lyase</keyword>
<dbReference type="AlphaFoldDB" id="Q97A54"/>
<dbReference type="PRINTS" id="PR00145">
    <property type="entry name" value="ARGSUCLYASE"/>
</dbReference>
<dbReference type="RefSeq" id="WP_010917186.1">
    <property type="nucleotide sequence ID" value="NC_002689.2"/>
</dbReference>
<reference evidence="2 3" key="1">
    <citation type="journal article" date="1999" name="Proc. Jpn. Acad.">
        <title>Determination of the complete genomic DNA sequence of Thermoplasma volvanium GSS1.</title>
        <authorList>
            <person name="Kawashima T."/>
            <person name="Yamamoto Y."/>
            <person name="Aramaki H."/>
            <person name="Nunoshiba T."/>
            <person name="Kawamoto T."/>
            <person name="Watanabe K."/>
            <person name="Yamazaki M."/>
            <person name="Kanehori K."/>
            <person name="Amano N."/>
            <person name="Ohya Y."/>
            <person name="Makino K."/>
            <person name="Suzuki M."/>
        </authorList>
    </citation>
    <scope>NUCLEOTIDE SEQUENCE [LARGE SCALE GENOMIC DNA]</scope>
    <source>
        <strain evidence="3">ATCC 51530 / DSM 4299 / JCM 9571 / NBRC 15438 / GSS1</strain>
    </source>
</reference>
<sequence>MKIWQGGAAKPSEYDPMEYLVKLDVSADTILEKYEIINLMAYHYELIKIGIINEEDGKCLLNALIKAYEGKITIDVKDEDVHTAIENWVKGLCPKNWENLRLFLSRNEQVHADMILYLLDSFYKMNKIFQSCIEKTIGVNGEGYLPGYTHFQQAMPFTFKSFMNSVLLLLERNILNVHDFFQKIRINVYGYGSGYGSPISAKFDKMGELLGLRYDHKNPIFLSSLYPQTLLEASQLIVTIMMPLSRLSSDTINYYSRGIMDIPDEFTTGSSLMPNKRNPDYLEMIQGLAAESVGVSSSIASIALNKQIGYHRDFQIAKDSIVFLIEKLIAHLDHLPDLLGRIEFFKEASERAVENSSYATMNAWNAFFKGTRWKEAYARIGNMVRENNELEKVDFETPTDNLDIANTRRIIYEEKYIVDSFLSVPERLKNLIRITES</sequence>
<dbReference type="GO" id="GO:0042450">
    <property type="term" value="P:L-arginine biosynthetic process via ornithine"/>
    <property type="evidence" value="ECO:0007669"/>
    <property type="project" value="InterPro"/>
</dbReference>
<dbReference type="Gene3D" id="1.10.275.10">
    <property type="entry name" value="Fumarase/aspartase (N-terminal domain)"/>
    <property type="match status" value="1"/>
</dbReference>
<dbReference type="InterPro" id="IPR008948">
    <property type="entry name" value="L-Aspartase-like"/>
</dbReference>
<dbReference type="PROSITE" id="PS00163">
    <property type="entry name" value="FUMARATE_LYASES"/>
    <property type="match status" value="1"/>
</dbReference>
<evidence type="ECO:0000313" key="3">
    <source>
        <dbReference type="Proteomes" id="UP000001017"/>
    </source>
</evidence>
<dbReference type="GO" id="GO:0004056">
    <property type="term" value="F:argininosuccinate lyase activity"/>
    <property type="evidence" value="ECO:0007669"/>
    <property type="project" value="InterPro"/>
</dbReference>
<dbReference type="SUPFAM" id="SSF48557">
    <property type="entry name" value="L-aspartase-like"/>
    <property type="match status" value="1"/>
</dbReference>
<dbReference type="InterPro" id="IPR009049">
    <property type="entry name" value="Argininosuccinate_lyase"/>
</dbReference>
<dbReference type="NCBIfam" id="NF005000">
    <property type="entry name" value="PRK06389.1"/>
    <property type="match status" value="1"/>
</dbReference>
<dbReference type="Gene3D" id="1.20.200.10">
    <property type="entry name" value="Fumarase/aspartase (Central domain)"/>
    <property type="match status" value="1"/>
</dbReference>
<dbReference type="HOGENOM" id="CLU_027272_2_0_2"/>
<dbReference type="PaxDb" id="273116-14325173"/>
<dbReference type="Pfam" id="PF00206">
    <property type="entry name" value="Lyase_1"/>
    <property type="match status" value="1"/>
</dbReference>
<dbReference type="GO" id="GO:0005829">
    <property type="term" value="C:cytosol"/>
    <property type="evidence" value="ECO:0007669"/>
    <property type="project" value="TreeGrafter"/>
</dbReference>
<dbReference type="PRINTS" id="PR00149">
    <property type="entry name" value="FUMRATELYASE"/>
</dbReference>
<protein>
    <submittedName>
        <fullName evidence="2">Argininosuccinate lyase</fullName>
    </submittedName>
</protein>
<keyword evidence="3" id="KW-1185">Reference proteome</keyword>
<dbReference type="InterPro" id="IPR020557">
    <property type="entry name" value="Fumarate_lyase_CS"/>
</dbReference>
<dbReference type="eggNOG" id="arCOG01748">
    <property type="taxonomic scope" value="Archaea"/>
</dbReference>
<dbReference type="PANTHER" id="PTHR43814:SF1">
    <property type="entry name" value="ARGININOSUCCINATE LYASE"/>
    <property type="match status" value="1"/>
</dbReference>
<accession>Q97A54</accession>
<dbReference type="Gene3D" id="1.10.40.30">
    <property type="entry name" value="Fumarase/aspartase (C-terminal domain)"/>
    <property type="match status" value="1"/>
</dbReference>
<dbReference type="PANTHER" id="PTHR43814">
    <property type="entry name" value="ARGININOSUCCINATE LYASE"/>
    <property type="match status" value="1"/>
</dbReference>
<evidence type="ECO:0000313" key="2">
    <source>
        <dbReference type="EMBL" id="BAB60098.1"/>
    </source>
</evidence>
<reference evidence="2 3" key="2">
    <citation type="journal article" date="2000" name="Proc. Natl. Acad. Sci. U.S.A.">
        <title>Archaeal adaptation to higher temperatures revealed by genomic sequence of Thermoplasma volcanium.</title>
        <authorList>
            <person name="Kawashima T."/>
            <person name="Amano N."/>
            <person name="Koike H."/>
            <person name="Makino S."/>
            <person name="Higuchi S."/>
            <person name="Kawashima-Ohya Y."/>
            <person name="Watanabe K."/>
            <person name="Yamazaki M."/>
            <person name="Kanehori K."/>
            <person name="Kawamoto T."/>
            <person name="Nunoshiba T."/>
            <person name="Yamamoto Y."/>
            <person name="Aramaki H."/>
            <person name="Makino K."/>
            <person name="Suzuki M."/>
        </authorList>
    </citation>
    <scope>NUCLEOTIDE SEQUENCE [LARGE SCALE GENOMIC DNA]</scope>
    <source>
        <strain evidence="3">ATCC 51530 / DSM 4299 / JCM 9571 / NBRC 15438 / GSS1</strain>
    </source>
</reference>
<dbReference type="Proteomes" id="UP000001017">
    <property type="component" value="Chromosome"/>
</dbReference>
<dbReference type="STRING" id="273116.gene:9381748"/>
<dbReference type="InterPro" id="IPR024083">
    <property type="entry name" value="Fumarase/histidase_N"/>
</dbReference>
<dbReference type="GeneID" id="1442034"/>
<dbReference type="KEGG" id="tvo:TVG0980504"/>
<gene>
    <name evidence="2" type="ORF">TVG0980504</name>
</gene>
<dbReference type="OrthoDB" id="27337at2157"/>
<dbReference type="InterPro" id="IPR000362">
    <property type="entry name" value="Fumarate_lyase_fam"/>
</dbReference>
<name>Q97A54_THEVO</name>
<dbReference type="EMBL" id="BA000011">
    <property type="protein sequence ID" value="BAB60098.1"/>
    <property type="molecule type" value="Genomic_DNA"/>
</dbReference>
<evidence type="ECO:0000259" key="1">
    <source>
        <dbReference type="Pfam" id="PF00206"/>
    </source>
</evidence>
<organism evidence="2 3">
    <name type="scientific">Thermoplasma volcanium (strain ATCC 51530 / DSM 4299 / JCM 9571 / NBRC 15438 / GSS1)</name>
    <dbReference type="NCBI Taxonomy" id="273116"/>
    <lineage>
        <taxon>Archaea</taxon>
        <taxon>Methanobacteriati</taxon>
        <taxon>Thermoplasmatota</taxon>
        <taxon>Thermoplasmata</taxon>
        <taxon>Thermoplasmatales</taxon>
        <taxon>Thermoplasmataceae</taxon>
        <taxon>Thermoplasma</taxon>
    </lineage>
</organism>
<dbReference type="PhylomeDB" id="Q97A54"/>